<evidence type="ECO:0000313" key="1">
    <source>
        <dbReference type="EMBL" id="MEU2122008.1"/>
    </source>
</evidence>
<keyword evidence="2" id="KW-1185">Reference proteome</keyword>
<dbReference type="RefSeq" id="WP_357990702.1">
    <property type="nucleotide sequence ID" value="NZ_JBEYBR010000017.1"/>
</dbReference>
<gene>
    <name evidence="1" type="ORF">ABZ507_09235</name>
</gene>
<accession>A0ABV2X7Z1</accession>
<dbReference type="Proteomes" id="UP001550535">
    <property type="component" value="Unassembled WGS sequence"/>
</dbReference>
<evidence type="ECO:0000313" key="2">
    <source>
        <dbReference type="Proteomes" id="UP001550535"/>
    </source>
</evidence>
<dbReference type="InterPro" id="IPR039498">
    <property type="entry name" value="NTP_transf_5"/>
</dbReference>
<proteinExistence type="predicted"/>
<name>A0ABV2X7Z1_9NOCA</name>
<protein>
    <submittedName>
        <fullName evidence="1">Nucleotidyltransferase family protein</fullName>
    </submittedName>
</protein>
<sequence>MTDTVIAAGGTAAERLLVHAALATPTAEERAELVELAHRVTDWAAFFELAQLNATVPLVRRSLIAAEVYELLPPLVRVRFDAVTERIATANDRRLAGAVRLLRRFDERGVRCMVLKGMLFATEVYGDPHYKRMNDLDILLEPHQVDSAVEIYRELGLFATSELLGKAPSVRTERSHHLPSFVSRDGALVVGTHWGLITPLAPYTVDYTAIWERVRPIDFHGVPTWAMAHEDNLHHLGIHLPYYKTGVRELGDIWNLARHTGADLDYNLLAGRIAAAGSEGLMYHALALAHRLVPNPDFARLLDRIAPRVDRFTRADTARKVSDVRTLLRSRSTHTSRIEKAYTEFNMTSDKREKLDSFGRLWAGLLLVPGDEAARMSSLRDPGALAAVGARLIAPYRLTRVFQRDLGRWLFPAALAKTVYDLGAAYAGELRSRTGLGGSRPEPLGLDDYAARLGLTRADLQAVLDSQE</sequence>
<dbReference type="EMBL" id="JBEYBR010000017">
    <property type="protein sequence ID" value="MEU2122008.1"/>
    <property type="molecule type" value="Genomic_DNA"/>
</dbReference>
<reference evidence="1 2" key="1">
    <citation type="submission" date="2024-06" db="EMBL/GenBank/DDBJ databases">
        <title>The Natural Products Discovery Center: Release of the First 8490 Sequenced Strains for Exploring Actinobacteria Biosynthetic Diversity.</title>
        <authorList>
            <person name="Kalkreuter E."/>
            <person name="Kautsar S.A."/>
            <person name="Yang D."/>
            <person name="Bader C.D."/>
            <person name="Teijaro C.N."/>
            <person name="Fluegel L."/>
            <person name="Davis C.M."/>
            <person name="Simpson J.R."/>
            <person name="Lauterbach L."/>
            <person name="Steele A.D."/>
            <person name="Gui C."/>
            <person name="Meng S."/>
            <person name="Li G."/>
            <person name="Viehrig K."/>
            <person name="Ye F."/>
            <person name="Su P."/>
            <person name="Kiefer A.F."/>
            <person name="Nichols A."/>
            <person name="Cepeda A.J."/>
            <person name="Yan W."/>
            <person name="Fan B."/>
            <person name="Jiang Y."/>
            <person name="Adhikari A."/>
            <person name="Zheng C.-J."/>
            <person name="Schuster L."/>
            <person name="Cowan T.M."/>
            <person name="Smanski M.J."/>
            <person name="Chevrette M.G."/>
            <person name="De Carvalho L.P.S."/>
            <person name="Shen B."/>
        </authorList>
    </citation>
    <scope>NUCLEOTIDE SEQUENCE [LARGE SCALE GENOMIC DNA]</scope>
    <source>
        <strain evidence="1 2">NPDC019434</strain>
    </source>
</reference>
<comment type="caution">
    <text evidence="1">The sequence shown here is derived from an EMBL/GenBank/DDBJ whole genome shotgun (WGS) entry which is preliminary data.</text>
</comment>
<organism evidence="1 2">
    <name type="scientific">Nocardia niwae</name>
    <dbReference type="NCBI Taxonomy" id="626084"/>
    <lineage>
        <taxon>Bacteria</taxon>
        <taxon>Bacillati</taxon>
        <taxon>Actinomycetota</taxon>
        <taxon>Actinomycetes</taxon>
        <taxon>Mycobacteriales</taxon>
        <taxon>Nocardiaceae</taxon>
        <taxon>Nocardia</taxon>
    </lineage>
</organism>
<dbReference type="Pfam" id="PF14907">
    <property type="entry name" value="NTP_transf_5"/>
    <property type="match status" value="1"/>
</dbReference>